<dbReference type="InterPro" id="IPR018171">
    <property type="entry name" value="Pept_tRNA_hydro_CS"/>
</dbReference>
<dbReference type="SUPFAM" id="SSF53178">
    <property type="entry name" value="Peptidyl-tRNA hydrolase-like"/>
    <property type="match status" value="1"/>
</dbReference>
<dbReference type="InterPro" id="IPR001328">
    <property type="entry name" value="Pept_tRNA_hydro"/>
</dbReference>
<dbReference type="Gene3D" id="3.40.50.1470">
    <property type="entry name" value="Peptidyl-tRNA hydrolase"/>
    <property type="match status" value="1"/>
</dbReference>
<accession>A0ABN5X6F6</accession>
<dbReference type="InterPro" id="IPR036416">
    <property type="entry name" value="Pept_tRNA_hydro_sf"/>
</dbReference>
<keyword evidence="3" id="KW-1185">Reference proteome</keyword>
<name>A0ABN5X6F6_9GAMM</name>
<dbReference type="Proteomes" id="UP000289555">
    <property type="component" value="Chromosome"/>
</dbReference>
<evidence type="ECO:0000313" key="3">
    <source>
        <dbReference type="Proteomes" id="UP000289555"/>
    </source>
</evidence>
<sequence>MSQVTAIIGLGNPGAEYAATRHNAGFWLVEAIAQNAHAELRPEEIFWPLRQGTPRRP</sequence>
<dbReference type="Pfam" id="PF01195">
    <property type="entry name" value="Pept_tRNA_hydro"/>
    <property type="match status" value="1"/>
</dbReference>
<reference evidence="3" key="1">
    <citation type="journal article" date="2019" name="Microbiol. Resour. Announc.">
        <title>Complete Genome Sequence of Halomonas olivaria, a Moderately Halophilic Bacterium Isolated from Olive Processing Effluents, Obtained by Nanopore Sequencing.</title>
        <authorList>
            <person name="Nagata S."/>
            <person name="Ii K.M."/>
            <person name="Tsukimi T."/>
            <person name="Miura M.C."/>
            <person name="Galipon J."/>
            <person name="Arakawa K."/>
        </authorList>
    </citation>
    <scope>NUCLEOTIDE SEQUENCE [LARGE SCALE GENOMIC DNA]</scope>
    <source>
        <strain evidence="3">TYRC17</strain>
    </source>
</reference>
<evidence type="ECO:0000256" key="1">
    <source>
        <dbReference type="ARBA" id="ARBA00050038"/>
    </source>
</evidence>
<proteinExistence type="predicted"/>
<evidence type="ECO:0000313" key="2">
    <source>
        <dbReference type="EMBL" id="BBI52381.1"/>
    </source>
</evidence>
<dbReference type="PROSITE" id="PS01195">
    <property type="entry name" value="PEPT_TRNA_HYDROL_1"/>
    <property type="match status" value="1"/>
</dbReference>
<dbReference type="EMBL" id="AP019416">
    <property type="protein sequence ID" value="BBI52381.1"/>
    <property type="molecule type" value="Genomic_DNA"/>
</dbReference>
<organism evidence="2 3">
    <name type="scientific">Vreelandella olivaria</name>
    <dbReference type="NCBI Taxonomy" id="390919"/>
    <lineage>
        <taxon>Bacteria</taxon>
        <taxon>Pseudomonadati</taxon>
        <taxon>Pseudomonadota</taxon>
        <taxon>Gammaproteobacteria</taxon>
        <taxon>Oceanospirillales</taxon>
        <taxon>Halomonadaceae</taxon>
        <taxon>Vreelandella</taxon>
    </lineage>
</organism>
<protein>
    <recommendedName>
        <fullName evidence="1">Peptidyl-tRNA hydrolase</fullName>
    </recommendedName>
</protein>
<gene>
    <name evidence="2" type="ORF">HORIV_48020</name>
</gene>